<evidence type="ECO:0000313" key="2">
    <source>
        <dbReference type="EMBL" id="TWB93201.1"/>
    </source>
</evidence>
<dbReference type="AlphaFoldDB" id="A0A560LC99"/>
<evidence type="ECO:0000256" key="1">
    <source>
        <dbReference type="SAM" id="MobiDB-lite"/>
    </source>
</evidence>
<sequence length="254" mass="28295">MNDDLEDRKPIKPPERNHPDDKVRSFIEAVAGEVPLGGAVVKLAGELIPTQAQKARTDWEGAISERTNEHSERLDQHAQMLAPTTTLVGPSLDLAVALARAPSDGMAGRGLTIDDLCKLLPEVDPKEIEKAAFDLNALGLTGIQRAFGGHWSLRLKQKFYEQLDHQVMGWESTTELDARTLANLLLEDEERERTSALHAASGWEKRRFNPAFQFLLNIIPEGRASREIQPDYPSSSICLLDEDKALLRRFIAAR</sequence>
<dbReference type="Proteomes" id="UP000321304">
    <property type="component" value="Unassembled WGS sequence"/>
</dbReference>
<comment type="caution">
    <text evidence="2">The sequence shown here is derived from an EMBL/GenBank/DDBJ whole genome shotgun (WGS) entry which is preliminary data.</text>
</comment>
<keyword evidence="3" id="KW-1185">Reference proteome</keyword>
<evidence type="ECO:0000313" key="3">
    <source>
        <dbReference type="Proteomes" id="UP000321304"/>
    </source>
</evidence>
<proteinExistence type="predicted"/>
<feature type="region of interest" description="Disordered" evidence="1">
    <location>
        <begin position="1"/>
        <end position="22"/>
    </location>
</feature>
<dbReference type="EMBL" id="VITY01000011">
    <property type="protein sequence ID" value="TWB93201.1"/>
    <property type="molecule type" value="Genomic_DNA"/>
</dbReference>
<reference evidence="2 3" key="1">
    <citation type="submission" date="2019-06" db="EMBL/GenBank/DDBJ databases">
        <title>Genomic Encyclopedia of Type Strains, Phase IV (KMG-V): Genome sequencing to study the core and pangenomes of soil and plant-associated prokaryotes.</title>
        <authorList>
            <person name="Whitman W."/>
        </authorList>
    </citation>
    <scope>NUCLEOTIDE SEQUENCE [LARGE SCALE GENOMIC DNA]</scope>
    <source>
        <strain evidence="2 3">BR 10355</strain>
    </source>
</reference>
<accession>A0A560LC99</accession>
<protein>
    <submittedName>
        <fullName evidence="2">Uncharacterized protein</fullName>
    </submittedName>
</protein>
<organism evidence="2 3">
    <name type="scientific">Bradyrhizobium macuxiense</name>
    <dbReference type="NCBI Taxonomy" id="1755647"/>
    <lineage>
        <taxon>Bacteria</taxon>
        <taxon>Pseudomonadati</taxon>
        <taxon>Pseudomonadota</taxon>
        <taxon>Alphaproteobacteria</taxon>
        <taxon>Hyphomicrobiales</taxon>
        <taxon>Nitrobacteraceae</taxon>
        <taxon>Bradyrhizobium</taxon>
    </lineage>
</organism>
<name>A0A560LC99_9BRAD</name>
<gene>
    <name evidence="2" type="ORF">FBZ93_111240</name>
</gene>
<dbReference type="RefSeq" id="WP_246667672.1">
    <property type="nucleotide sequence ID" value="NZ_VITY01000011.1"/>
</dbReference>